<dbReference type="EMBL" id="OX395131">
    <property type="protein sequence ID" value="CAI5777680.1"/>
    <property type="molecule type" value="Genomic_DNA"/>
</dbReference>
<keyword evidence="2" id="KW-1185">Reference proteome</keyword>
<dbReference type="Proteomes" id="UP001178461">
    <property type="component" value="Chromosome 6"/>
</dbReference>
<sequence length="89" mass="10043">MSGDVQNSDLLKEPANKAKAEITKLLATNYQTVTFPKCLLSSADWNWVRSHGRWALWLPASSSGHPTREQPVLIRLFILSKSYYPAALR</sequence>
<organism evidence="1 2">
    <name type="scientific">Podarcis lilfordi</name>
    <name type="common">Lilford's wall lizard</name>
    <dbReference type="NCBI Taxonomy" id="74358"/>
    <lineage>
        <taxon>Eukaryota</taxon>
        <taxon>Metazoa</taxon>
        <taxon>Chordata</taxon>
        <taxon>Craniata</taxon>
        <taxon>Vertebrata</taxon>
        <taxon>Euteleostomi</taxon>
        <taxon>Lepidosauria</taxon>
        <taxon>Squamata</taxon>
        <taxon>Bifurcata</taxon>
        <taxon>Unidentata</taxon>
        <taxon>Episquamata</taxon>
        <taxon>Laterata</taxon>
        <taxon>Lacertibaenia</taxon>
        <taxon>Lacertidae</taxon>
        <taxon>Podarcis</taxon>
    </lineage>
</organism>
<dbReference type="AlphaFoldDB" id="A0AA35KG99"/>
<accession>A0AA35KG99</accession>
<gene>
    <name evidence="1" type="ORF">PODLI_1B011369</name>
</gene>
<reference evidence="1" key="1">
    <citation type="submission" date="2022-12" db="EMBL/GenBank/DDBJ databases">
        <authorList>
            <person name="Alioto T."/>
            <person name="Alioto T."/>
            <person name="Gomez Garrido J."/>
        </authorList>
    </citation>
    <scope>NUCLEOTIDE SEQUENCE</scope>
</reference>
<evidence type="ECO:0000313" key="2">
    <source>
        <dbReference type="Proteomes" id="UP001178461"/>
    </source>
</evidence>
<protein>
    <submittedName>
        <fullName evidence="1">Uncharacterized protein</fullName>
    </submittedName>
</protein>
<evidence type="ECO:0000313" key="1">
    <source>
        <dbReference type="EMBL" id="CAI5777680.1"/>
    </source>
</evidence>
<proteinExistence type="predicted"/>
<name>A0AA35KG99_9SAUR</name>